<protein>
    <submittedName>
        <fullName evidence="1">Uncharacterized protein</fullName>
    </submittedName>
</protein>
<sequence>MFAVACTTAAACASTGQAHAEAVAYRSCGEVDTVTGLEISDNRGNTITFHQNTTYDLAFSFTPEISIPAEEGTFFLYAVHDATGLYQRADLRGRHCRHAP</sequence>
<evidence type="ECO:0000313" key="1">
    <source>
        <dbReference type="EMBL" id="GEM41157.1"/>
    </source>
</evidence>
<dbReference type="AlphaFoldDB" id="A0A511MLZ4"/>
<evidence type="ECO:0000313" key="2">
    <source>
        <dbReference type="Proteomes" id="UP000321424"/>
    </source>
</evidence>
<accession>A0A511MLZ4</accession>
<proteinExistence type="predicted"/>
<dbReference type="Proteomes" id="UP000321424">
    <property type="component" value="Unassembled WGS sequence"/>
</dbReference>
<gene>
    <name evidence="1" type="ORF">NN4_56760</name>
</gene>
<organism evidence="1 2">
    <name type="scientific">Nocardia ninae NBRC 108245</name>
    <dbReference type="NCBI Taxonomy" id="1210091"/>
    <lineage>
        <taxon>Bacteria</taxon>
        <taxon>Bacillati</taxon>
        <taxon>Actinomycetota</taxon>
        <taxon>Actinomycetes</taxon>
        <taxon>Mycobacteriales</taxon>
        <taxon>Nocardiaceae</taxon>
        <taxon>Nocardia</taxon>
    </lineage>
</organism>
<name>A0A511MLZ4_9NOCA</name>
<dbReference type="EMBL" id="BJXA01000046">
    <property type="protein sequence ID" value="GEM41157.1"/>
    <property type="molecule type" value="Genomic_DNA"/>
</dbReference>
<reference evidence="1 2" key="1">
    <citation type="submission" date="2019-07" db="EMBL/GenBank/DDBJ databases">
        <title>Whole genome shotgun sequence of Nocardia ninae NBRC 108245.</title>
        <authorList>
            <person name="Hosoyama A."/>
            <person name="Uohara A."/>
            <person name="Ohji S."/>
            <person name="Ichikawa N."/>
        </authorList>
    </citation>
    <scope>NUCLEOTIDE SEQUENCE [LARGE SCALE GENOMIC DNA]</scope>
    <source>
        <strain evidence="1 2">NBRC 108245</strain>
    </source>
</reference>
<comment type="caution">
    <text evidence="1">The sequence shown here is derived from an EMBL/GenBank/DDBJ whole genome shotgun (WGS) entry which is preliminary data.</text>
</comment>
<keyword evidence="2" id="KW-1185">Reference proteome</keyword>
<dbReference type="RefSeq" id="WP_147137621.1">
    <property type="nucleotide sequence ID" value="NZ_BJXA01000046.1"/>
</dbReference>